<dbReference type="AlphaFoldDB" id="K5DKL9"/>
<dbReference type="Gene3D" id="3.40.190.10">
    <property type="entry name" value="Periplasmic binding protein-like II"/>
    <property type="match status" value="1"/>
</dbReference>
<feature type="compositionally biased region" description="Basic and acidic residues" evidence="1">
    <location>
        <begin position="8"/>
        <end position="17"/>
    </location>
</feature>
<dbReference type="EMBL" id="AMCW01000040">
    <property type="protein sequence ID" value="EKK03023.1"/>
    <property type="molecule type" value="Genomic_DNA"/>
</dbReference>
<sequence>MSAKTRLAKIESADRDASPTTSLAAGGPNRGGNILPSNQAHEPDRAQPSALRRRQWLAWTSAAGVAVLAGCRETSVSDKSESTPTVRTDVPLRVVWTGTDADADTLRRTWQSISEQPLKITVIPPPSDSNTGESSETSGDKPSIWDAAAKADVIAYPLSQLGEMVSRDLVMPPLKADTGSNDDTDFSANKVDPPAVRVATTYGRELQAKCLGGSLPAMLVGEKATSKVSSSSTITWQAFEQLASEFPGQVAEPTAEGWAGVSYLWRLASVLSATWLFDRNTLEPLLTQPEYVDVLRQMAATVEHGPESPMTPGEVFRNVGSGKLVAGIGFPQNKTERTDADDEAAATSNVQVAAFPIVESDVVDADGVKLERTGRVVFAPQTIVGSLAASCRQTAAANQFLKWLAGGEGSEPLYRSIPGLQHPTSSSSIDDAAGGNYQPWLRSAWQNPNVMPPLNLVGGDRYVAALDTEVRKCLTGGQTPEDACAAISKSWSELHKEYGVTKQKRSWQRALGLL</sequence>
<protein>
    <recommendedName>
        <fullName evidence="4">Extracellular solute-binding protein family 1</fullName>
    </recommendedName>
</protein>
<dbReference type="RefSeq" id="WP_007331577.1">
    <property type="nucleotide sequence ID" value="NZ_AMCW01000040.1"/>
</dbReference>
<gene>
    <name evidence="2" type="ORF">RBSH_01716</name>
</gene>
<reference evidence="2 3" key="1">
    <citation type="journal article" date="2013" name="Mar. Genomics">
        <title>Expression of sulfatases in Rhodopirellula baltica and the diversity of sulfatases in the genus Rhodopirellula.</title>
        <authorList>
            <person name="Wegner C.E."/>
            <person name="Richter-Heitmann T."/>
            <person name="Klindworth A."/>
            <person name="Klockow C."/>
            <person name="Richter M."/>
            <person name="Achstetter T."/>
            <person name="Glockner F.O."/>
            <person name="Harder J."/>
        </authorList>
    </citation>
    <scope>NUCLEOTIDE SEQUENCE [LARGE SCALE GENOMIC DNA]</scope>
    <source>
        <strain evidence="2 3">SH28</strain>
    </source>
</reference>
<comment type="caution">
    <text evidence="2">The sequence shown here is derived from an EMBL/GenBank/DDBJ whole genome shotgun (WGS) entry which is preliminary data.</text>
</comment>
<feature type="compositionally biased region" description="Polar residues" evidence="1">
    <location>
        <begin position="128"/>
        <end position="137"/>
    </location>
</feature>
<evidence type="ECO:0000256" key="1">
    <source>
        <dbReference type="SAM" id="MobiDB-lite"/>
    </source>
</evidence>
<evidence type="ECO:0000313" key="2">
    <source>
        <dbReference type="EMBL" id="EKK03023.1"/>
    </source>
</evidence>
<dbReference type="Proteomes" id="UP000007993">
    <property type="component" value="Unassembled WGS sequence"/>
</dbReference>
<dbReference type="SUPFAM" id="SSF53850">
    <property type="entry name" value="Periplasmic binding protein-like II"/>
    <property type="match status" value="1"/>
</dbReference>
<dbReference type="PATRIC" id="fig|993517.3.peg.1860"/>
<organism evidence="2 3">
    <name type="scientific">Rhodopirellula baltica SH28</name>
    <dbReference type="NCBI Taxonomy" id="993517"/>
    <lineage>
        <taxon>Bacteria</taxon>
        <taxon>Pseudomonadati</taxon>
        <taxon>Planctomycetota</taxon>
        <taxon>Planctomycetia</taxon>
        <taxon>Pirellulales</taxon>
        <taxon>Pirellulaceae</taxon>
        <taxon>Rhodopirellula</taxon>
    </lineage>
</organism>
<accession>K5DKL9</accession>
<evidence type="ECO:0000313" key="3">
    <source>
        <dbReference type="Proteomes" id="UP000007993"/>
    </source>
</evidence>
<feature type="region of interest" description="Disordered" evidence="1">
    <location>
        <begin position="1"/>
        <end position="49"/>
    </location>
</feature>
<name>K5DKL9_RHOBT</name>
<feature type="region of interest" description="Disordered" evidence="1">
    <location>
        <begin position="120"/>
        <end position="142"/>
    </location>
</feature>
<proteinExistence type="predicted"/>
<evidence type="ECO:0008006" key="4">
    <source>
        <dbReference type="Google" id="ProtNLM"/>
    </source>
</evidence>